<proteinExistence type="predicted"/>
<feature type="transmembrane region" description="Helical" evidence="1">
    <location>
        <begin position="271"/>
        <end position="293"/>
    </location>
</feature>
<dbReference type="EMBL" id="JBEPSH010000013">
    <property type="protein sequence ID" value="MET4580072.1"/>
    <property type="molecule type" value="Genomic_DNA"/>
</dbReference>
<keyword evidence="5" id="KW-1185">Reference proteome</keyword>
<gene>
    <name evidence="4" type="ORF">ABIE13_005210</name>
</gene>
<feature type="transmembrane region" description="Helical" evidence="1">
    <location>
        <begin position="201"/>
        <end position="222"/>
    </location>
</feature>
<keyword evidence="1" id="KW-1133">Transmembrane helix</keyword>
<feature type="transmembrane region" description="Helical" evidence="1">
    <location>
        <begin position="97"/>
        <end position="116"/>
    </location>
</feature>
<evidence type="ECO:0000256" key="1">
    <source>
        <dbReference type="PROSITE-ProRule" id="PRU00244"/>
    </source>
</evidence>
<protein>
    <submittedName>
        <fullName evidence="4">NO-binding membrane sensor protein with MHYT domain</fullName>
    </submittedName>
</protein>
<organism evidence="4 5">
    <name type="scientific">Ottowia thiooxydans</name>
    <dbReference type="NCBI Taxonomy" id="219182"/>
    <lineage>
        <taxon>Bacteria</taxon>
        <taxon>Pseudomonadati</taxon>
        <taxon>Pseudomonadota</taxon>
        <taxon>Betaproteobacteria</taxon>
        <taxon>Burkholderiales</taxon>
        <taxon>Comamonadaceae</taxon>
        <taxon>Ottowia</taxon>
    </lineage>
</organism>
<evidence type="ECO:0000256" key="2">
    <source>
        <dbReference type="SAM" id="MobiDB-lite"/>
    </source>
</evidence>
<feature type="transmembrane region" description="Helical" evidence="1">
    <location>
        <begin position="168"/>
        <end position="189"/>
    </location>
</feature>
<feature type="transmembrane region" description="Helical" evidence="1">
    <location>
        <begin position="136"/>
        <end position="156"/>
    </location>
</feature>
<evidence type="ECO:0000313" key="4">
    <source>
        <dbReference type="EMBL" id="MET4580072.1"/>
    </source>
</evidence>
<dbReference type="Pfam" id="PF03707">
    <property type="entry name" value="MHYT"/>
    <property type="match status" value="3"/>
</dbReference>
<feature type="domain" description="MHYT" evidence="3">
    <location>
        <begin position="65"/>
        <end position="255"/>
    </location>
</feature>
<keyword evidence="1" id="KW-0472">Membrane</keyword>
<feature type="transmembrane region" description="Helical" evidence="1">
    <location>
        <begin position="231"/>
        <end position="251"/>
    </location>
</feature>
<feature type="region of interest" description="Disordered" evidence="2">
    <location>
        <begin position="298"/>
        <end position="317"/>
    </location>
</feature>
<dbReference type="PANTHER" id="PTHR35152:SF1">
    <property type="entry name" value="DOMAIN SIGNALLING PROTEIN, PUTATIVE (AFU_ORTHOLOGUE AFUA_5G11310)-RELATED"/>
    <property type="match status" value="1"/>
</dbReference>
<sequence length="317" mass="34254">MCTRVVHVHCVNVVLQRSDTRIGCNSSHSAVVMLGKASAPRRRFQRGREDNPMNFNVGDVLSPRYDMLLVVLSYIISVLGSYAALAHTKRLYRPDGTINRSMAAGAAVALGGVGIWSMHFVGMMGYRLPLRVVYDGFWTLISLIAAIVIAGIALLLAGSGGQFSKRGWLLGSVLAGVGVCVMHYMGMYAMNLRADMTLDPLLVLVSFVIAFTASAAALWLAFHVRKTWHRVLASLTMGLAVCAMHYTGMQAAEFVCVASKSPPILSIGGHYLSQLVFLVVGLVLVYLLWNVLAPPESTASGNRSLGRMNDASHALQK</sequence>
<dbReference type="InterPro" id="IPR005330">
    <property type="entry name" value="MHYT_dom"/>
</dbReference>
<evidence type="ECO:0000259" key="3">
    <source>
        <dbReference type="PROSITE" id="PS50924"/>
    </source>
</evidence>
<dbReference type="PANTHER" id="PTHR35152">
    <property type="entry name" value="DOMAIN SIGNALLING PROTEIN, PUTATIVE (AFU_ORTHOLOGUE AFUA_5G11310)-RELATED"/>
    <property type="match status" value="1"/>
</dbReference>
<dbReference type="Proteomes" id="UP001549320">
    <property type="component" value="Unassembled WGS sequence"/>
</dbReference>
<accession>A0ABV2QGM9</accession>
<reference evidence="4 5" key="1">
    <citation type="submission" date="2024-06" db="EMBL/GenBank/DDBJ databases">
        <title>Sorghum-associated microbial communities from plants grown in Nebraska, USA.</title>
        <authorList>
            <person name="Schachtman D."/>
        </authorList>
    </citation>
    <scope>NUCLEOTIDE SEQUENCE [LARGE SCALE GENOMIC DNA]</scope>
    <source>
        <strain evidence="4 5">2709</strain>
    </source>
</reference>
<dbReference type="PROSITE" id="PS50924">
    <property type="entry name" value="MHYT"/>
    <property type="match status" value="1"/>
</dbReference>
<name>A0ABV2QGM9_9BURK</name>
<comment type="caution">
    <text evidence="4">The sequence shown here is derived from an EMBL/GenBank/DDBJ whole genome shotgun (WGS) entry which is preliminary data.</text>
</comment>
<keyword evidence="1" id="KW-0812">Transmembrane</keyword>
<evidence type="ECO:0000313" key="5">
    <source>
        <dbReference type="Proteomes" id="UP001549320"/>
    </source>
</evidence>
<feature type="transmembrane region" description="Helical" evidence="1">
    <location>
        <begin position="67"/>
        <end position="85"/>
    </location>
</feature>